<dbReference type="EMBL" id="DACWOD010000010">
    <property type="protein sequence ID" value="HAU2397191.1"/>
    <property type="molecule type" value="Genomic_DNA"/>
</dbReference>
<organism evidence="3 7">
    <name type="scientific">Legionella pneumophila</name>
    <dbReference type="NCBI Taxonomy" id="446"/>
    <lineage>
        <taxon>Bacteria</taxon>
        <taxon>Pseudomonadati</taxon>
        <taxon>Pseudomonadota</taxon>
        <taxon>Gammaproteobacteria</taxon>
        <taxon>Legionellales</taxon>
        <taxon>Legionellaceae</taxon>
        <taxon>Legionella</taxon>
    </lineage>
</organism>
<evidence type="ECO:0000256" key="2">
    <source>
        <dbReference type="SAM" id="SignalP"/>
    </source>
</evidence>
<feature type="region of interest" description="Disordered" evidence="1">
    <location>
        <begin position="74"/>
        <end position="145"/>
    </location>
</feature>
<dbReference type="RefSeq" id="WP_010946460.1">
    <property type="nucleotide sequence ID" value="NZ_AP024961.1"/>
</dbReference>
<evidence type="ECO:0000313" key="5">
    <source>
        <dbReference type="EMBL" id="STX78880.1"/>
    </source>
</evidence>
<proteinExistence type="predicted"/>
<dbReference type="PROSITE" id="PS51257">
    <property type="entry name" value="PROKAR_LIPOPROTEIN"/>
    <property type="match status" value="1"/>
</dbReference>
<dbReference type="eggNOG" id="ENOG5030QMS">
    <property type="taxonomic scope" value="Bacteria"/>
</dbReference>
<gene>
    <name evidence="3" type="ORF">JBJ86_09355</name>
    <name evidence="4" type="ORF">JBK99_12755</name>
    <name evidence="5" type="ORF">NCTC12000_00866</name>
</gene>
<dbReference type="AlphaFoldDB" id="A0A128N8S6"/>
<feature type="chain" id="PRO_5014245242" evidence="2">
    <location>
        <begin position="22"/>
        <end position="145"/>
    </location>
</feature>
<feature type="compositionally biased region" description="Basic and acidic residues" evidence="1">
    <location>
        <begin position="111"/>
        <end position="145"/>
    </location>
</feature>
<evidence type="ECO:0000313" key="3">
    <source>
        <dbReference type="EMBL" id="HAU1880448.1"/>
    </source>
</evidence>
<evidence type="ECO:0000313" key="4">
    <source>
        <dbReference type="EMBL" id="HAU2397191.1"/>
    </source>
</evidence>
<evidence type="ECO:0000256" key="1">
    <source>
        <dbReference type="SAM" id="MobiDB-lite"/>
    </source>
</evidence>
<dbReference type="Proteomes" id="UP000866496">
    <property type="component" value="Unassembled WGS sequence"/>
</dbReference>
<protein>
    <submittedName>
        <fullName evidence="3">Uncharacterized protein</fullName>
    </submittedName>
</protein>
<dbReference type="Proteomes" id="UP000254631">
    <property type="component" value="Unassembled WGS sequence"/>
</dbReference>
<feature type="signal peptide" evidence="2">
    <location>
        <begin position="1"/>
        <end position="21"/>
    </location>
</feature>
<keyword evidence="2" id="KW-0732">Signal</keyword>
<name>A0A128N8S6_LEGPN</name>
<dbReference type="EMBL" id="DACWHX010000010">
    <property type="protein sequence ID" value="HAU1880448.1"/>
    <property type="molecule type" value="Genomic_DNA"/>
</dbReference>
<dbReference type="EMBL" id="UGOL01000001">
    <property type="protein sequence ID" value="STX78880.1"/>
    <property type="molecule type" value="Genomic_DNA"/>
</dbReference>
<dbReference type="GeneID" id="57034716"/>
<reference evidence="3" key="1">
    <citation type="journal article" date="2018" name="Genome Biol.">
        <title>SKESA: strategic k-mer extension for scrupulous assemblies.</title>
        <authorList>
            <person name="Souvorov A."/>
            <person name="Agarwala R."/>
            <person name="Lipman D.J."/>
        </authorList>
    </citation>
    <scope>NUCLEOTIDE SEQUENCE</scope>
    <source>
        <strain evidence="3">AZ00058701</strain>
        <strain evidence="4">CL18-200174</strain>
    </source>
</reference>
<dbReference type="Proteomes" id="UP000863577">
    <property type="component" value="Unassembled WGS sequence"/>
</dbReference>
<dbReference type="OMA" id="RGKVHYE"/>
<evidence type="ECO:0000313" key="7">
    <source>
        <dbReference type="Proteomes" id="UP000866496"/>
    </source>
</evidence>
<evidence type="ECO:0000313" key="6">
    <source>
        <dbReference type="Proteomes" id="UP000254631"/>
    </source>
</evidence>
<accession>A0A128N8S6</accession>
<reference evidence="5 6" key="2">
    <citation type="submission" date="2018-06" db="EMBL/GenBank/DDBJ databases">
        <authorList>
            <consortium name="Pathogen Informatics"/>
            <person name="Doyle S."/>
        </authorList>
    </citation>
    <scope>NUCLEOTIDE SEQUENCE [LARGE SCALE GENOMIC DNA]</scope>
    <source>
        <strain evidence="5 6">NCTC12000</strain>
    </source>
</reference>
<sequence length="145" mass="16387">MKYLIPCVVLFPLLSSCTVIQEDFYQPEYLGPAPRVEVTPSYPQGHYHRHYNQRYHSNNRYYSAPRGQVHYEHAKTQGHAAVVTPPPSQARVEVQKNVHGHNANNGQVHGHAHDNGNVHSHPDSSNVHGHDTSNPEEQKKIHGHS</sequence>
<reference evidence="3" key="3">
    <citation type="submission" date="2019-10" db="EMBL/GenBank/DDBJ databases">
        <authorList>
            <consortium name="NCBI Pathogen Detection Project"/>
        </authorList>
    </citation>
    <scope>NUCLEOTIDE SEQUENCE</scope>
    <source>
        <strain evidence="3">AZ00058701</strain>
        <strain evidence="4">CL18-200174</strain>
    </source>
</reference>